<dbReference type="InterPro" id="IPR042089">
    <property type="entry name" value="Peptidase_M13_dom_2"/>
</dbReference>
<dbReference type="Gene3D" id="1.10.1380.10">
    <property type="entry name" value="Neutral endopeptidase , domain2"/>
    <property type="match status" value="1"/>
</dbReference>
<dbReference type="Pfam" id="PF01431">
    <property type="entry name" value="Peptidase_M13"/>
    <property type="match status" value="1"/>
</dbReference>
<dbReference type="InterPro" id="IPR000718">
    <property type="entry name" value="Peptidase_M13"/>
</dbReference>
<dbReference type="SUPFAM" id="SSF55486">
    <property type="entry name" value="Metalloproteases ('zincins'), catalytic domain"/>
    <property type="match status" value="1"/>
</dbReference>
<dbReference type="OMA" id="GIERNWW"/>
<comment type="similarity">
    <text evidence="2">Belongs to the peptidase M13 family.</text>
</comment>
<organism evidence="11">
    <name type="scientific">Caenorhabditis remanei</name>
    <name type="common">Caenorhabditis vulgaris</name>
    <dbReference type="NCBI Taxonomy" id="31234"/>
    <lineage>
        <taxon>Eukaryota</taxon>
        <taxon>Metazoa</taxon>
        <taxon>Ecdysozoa</taxon>
        <taxon>Nematoda</taxon>
        <taxon>Chromadorea</taxon>
        <taxon>Rhabditida</taxon>
        <taxon>Rhabditina</taxon>
        <taxon>Rhabditomorpha</taxon>
        <taxon>Rhabditoidea</taxon>
        <taxon>Rhabditidae</taxon>
        <taxon>Peloderinae</taxon>
        <taxon>Caenorhabditis</taxon>
    </lineage>
</organism>
<evidence type="ECO:0000313" key="11">
    <source>
        <dbReference type="Proteomes" id="UP000008281"/>
    </source>
</evidence>
<dbReference type="PANTHER" id="PTHR11733:SF7">
    <property type="entry name" value="NEPRILYSIN METALLOPEPTIDASE FAMILY-RELATED"/>
    <property type="match status" value="1"/>
</dbReference>
<keyword evidence="6" id="KW-0862">Zinc</keyword>
<evidence type="ECO:0000256" key="4">
    <source>
        <dbReference type="ARBA" id="ARBA00022723"/>
    </source>
</evidence>
<dbReference type="InterPro" id="IPR008753">
    <property type="entry name" value="Peptidase_M13_N"/>
</dbReference>
<keyword evidence="4" id="KW-0479">Metal-binding</keyword>
<dbReference type="GO" id="GO:0005886">
    <property type="term" value="C:plasma membrane"/>
    <property type="evidence" value="ECO:0007669"/>
    <property type="project" value="TreeGrafter"/>
</dbReference>
<dbReference type="OrthoDB" id="5873741at2759"/>
<evidence type="ECO:0000256" key="3">
    <source>
        <dbReference type="ARBA" id="ARBA00022670"/>
    </source>
</evidence>
<dbReference type="GO" id="GO:0016485">
    <property type="term" value="P:protein processing"/>
    <property type="evidence" value="ECO:0007669"/>
    <property type="project" value="TreeGrafter"/>
</dbReference>
<dbReference type="Gene3D" id="3.40.390.10">
    <property type="entry name" value="Collagenase (Catalytic Domain)"/>
    <property type="match status" value="1"/>
</dbReference>
<evidence type="ECO:0000256" key="2">
    <source>
        <dbReference type="ARBA" id="ARBA00007357"/>
    </source>
</evidence>
<comment type="cofactor">
    <cofactor evidence="1">
        <name>Zn(2+)</name>
        <dbReference type="ChEBI" id="CHEBI:29105"/>
    </cofactor>
</comment>
<dbReference type="EMBL" id="DS268421">
    <property type="protein sequence ID" value="EFO88837.1"/>
    <property type="molecule type" value="Genomic_DNA"/>
</dbReference>
<evidence type="ECO:0000256" key="6">
    <source>
        <dbReference type="ARBA" id="ARBA00022833"/>
    </source>
</evidence>
<sequence length="462" mass="52967">MVSKIAKIGTLDFGLFQFYPVLNHLIIAPSSRGVTEMSGIEKVCFQALISNSPLFFKFQMISTFLDVNDLDVDENLITDHVKEIYEFDVKLKKLQFLDYPEKITYSDLKSKISTVDFDRIIHSLFLPGRKEKLWAIVEKRVESYAHPLFAGDVENVKMIEESKKVFIEMIQESTWFHEKTKKAAILKVQKMTKMVGYPEEFEKTGALDTLFENLLILESDTYSILLKKIQRFKVELALENVASELGMELGGRLYAANAFYQPSINQLRVLAPFMDDPIFDSTYPEYVQIATLGKIINHEIGHGFDPNHRGKDENGEERDLWLPEDLVEYEKRVKCLIEQYNEYDDPDFGKKLNGSVVISELVADGFGMDVAWKIFKKLGLASQAKLIGFKDYPIDKLFFQTVAVNLCNQRSKKDVDFAVQFDTHPTDSFRVNGVFSNMKAFAETFNCPVGSPMNPKKKCDLF</sequence>
<evidence type="ECO:0000256" key="1">
    <source>
        <dbReference type="ARBA" id="ARBA00001947"/>
    </source>
</evidence>
<keyword evidence="11" id="KW-1185">Reference proteome</keyword>
<accession>E3M1N7</accession>
<feature type="domain" description="Peptidase M13 C-terminal" evidence="8">
    <location>
        <begin position="257"/>
        <end position="461"/>
    </location>
</feature>
<evidence type="ECO:0008006" key="12">
    <source>
        <dbReference type="Google" id="ProtNLM"/>
    </source>
</evidence>
<name>E3M1N7_CAERE</name>
<evidence type="ECO:0000259" key="9">
    <source>
        <dbReference type="Pfam" id="PF05649"/>
    </source>
</evidence>
<keyword evidence="5" id="KW-0378">Hydrolase</keyword>
<dbReference type="KEGG" id="crq:GCK72_006922"/>
<evidence type="ECO:0000256" key="7">
    <source>
        <dbReference type="ARBA" id="ARBA00023049"/>
    </source>
</evidence>
<protein>
    <recommendedName>
        <fullName evidence="12">Peptidase M13 C-terminal domain-containing protein</fullName>
    </recommendedName>
</protein>
<dbReference type="Proteomes" id="UP000008281">
    <property type="component" value="Unassembled WGS sequence"/>
</dbReference>
<gene>
    <name evidence="10" type="ORF">CRE_06587</name>
</gene>
<dbReference type="InterPro" id="IPR018497">
    <property type="entry name" value="Peptidase_M13_C"/>
</dbReference>
<dbReference type="RefSeq" id="XP_003110048.2">
    <property type="nucleotide sequence ID" value="XM_003110000.2"/>
</dbReference>
<dbReference type="InterPro" id="IPR024079">
    <property type="entry name" value="MetalloPept_cat_dom_sf"/>
</dbReference>
<dbReference type="Pfam" id="PF05649">
    <property type="entry name" value="Peptidase_M13_N"/>
    <property type="match status" value="1"/>
</dbReference>
<dbReference type="GO" id="GO:0004222">
    <property type="term" value="F:metalloendopeptidase activity"/>
    <property type="evidence" value="ECO:0007669"/>
    <property type="project" value="InterPro"/>
</dbReference>
<dbReference type="eggNOG" id="KOG3624">
    <property type="taxonomic scope" value="Eukaryota"/>
</dbReference>
<evidence type="ECO:0000259" key="8">
    <source>
        <dbReference type="Pfam" id="PF01431"/>
    </source>
</evidence>
<dbReference type="PROSITE" id="PS51885">
    <property type="entry name" value="NEPRILYSIN"/>
    <property type="match status" value="1"/>
</dbReference>
<dbReference type="MEROPS" id="M13.A21"/>
<keyword evidence="7" id="KW-0482">Metalloprotease</keyword>
<keyword evidence="3" id="KW-0645">Protease</keyword>
<dbReference type="GeneID" id="9804438"/>
<dbReference type="CDD" id="cd08662">
    <property type="entry name" value="M13"/>
    <property type="match status" value="1"/>
</dbReference>
<evidence type="ECO:0000256" key="5">
    <source>
        <dbReference type="ARBA" id="ARBA00022801"/>
    </source>
</evidence>
<dbReference type="CTD" id="9804438"/>
<evidence type="ECO:0000313" key="10">
    <source>
        <dbReference type="EMBL" id="EFO88837.1"/>
    </source>
</evidence>
<reference evidence="10" key="1">
    <citation type="submission" date="2007-07" db="EMBL/GenBank/DDBJ databases">
        <title>PCAP assembly of the Caenorhabditis remanei genome.</title>
        <authorList>
            <consortium name="The Caenorhabditis remanei Sequencing Consortium"/>
            <person name="Wilson R.K."/>
        </authorList>
    </citation>
    <scope>NUCLEOTIDE SEQUENCE [LARGE SCALE GENOMIC DNA]</scope>
    <source>
        <strain evidence="10">PB4641</strain>
    </source>
</reference>
<dbReference type="InParanoid" id="E3M1N7"/>
<feature type="domain" description="Peptidase M13 N-terminal" evidence="9">
    <location>
        <begin position="157"/>
        <end position="198"/>
    </location>
</feature>
<dbReference type="PANTHER" id="PTHR11733">
    <property type="entry name" value="ZINC METALLOPROTEASE FAMILY M13 NEPRILYSIN-RELATED"/>
    <property type="match status" value="1"/>
</dbReference>
<dbReference type="AlphaFoldDB" id="E3M1N7"/>
<dbReference type="HOGENOM" id="CLU_006187_5_1_1"/>
<dbReference type="GO" id="GO:0046872">
    <property type="term" value="F:metal ion binding"/>
    <property type="evidence" value="ECO:0007669"/>
    <property type="project" value="UniProtKB-KW"/>
</dbReference>
<proteinExistence type="inferred from homology"/>